<sequence>MKAVSVLLFLVAITSAYSAAVEFGARSKERSLNEALTVQNNAALLKETGQTMETIGKVLQGQLSQISVEEQAKLLQVLTALNTPEASEESDEYFITVAGVLQFIVSSLITKGVAFGVSAALG</sequence>
<feature type="signal peptide" evidence="1">
    <location>
        <begin position="1"/>
        <end position="18"/>
    </location>
</feature>
<name>A0A023G445_AMBTT</name>
<accession>A0A023G445</accession>
<evidence type="ECO:0000313" key="2">
    <source>
        <dbReference type="EMBL" id="JAC28517.1"/>
    </source>
</evidence>
<dbReference type="EMBL" id="GBBM01006901">
    <property type="protein sequence ID" value="JAC28517.1"/>
    <property type="molecule type" value="mRNA"/>
</dbReference>
<feature type="chain" id="PRO_5001516841" evidence="1">
    <location>
        <begin position="19"/>
        <end position="122"/>
    </location>
</feature>
<reference evidence="2" key="1">
    <citation type="submission" date="2014-03" db="EMBL/GenBank/DDBJ databases">
        <title>The sialotranscriptome of Amblyomma triste, Amblyomma parvum and Amblyomma cajennense ticks, uncovered by 454-based RNA-seq.</title>
        <authorList>
            <person name="Garcia G.R."/>
            <person name="Gardinassi L.G."/>
            <person name="Ribeiro J.M."/>
            <person name="Anatriello E."/>
            <person name="Ferreira B.R."/>
            <person name="Moreira H.N."/>
            <person name="Mafra C."/>
            <person name="Olegario M.M."/>
            <person name="Szabo P.J."/>
            <person name="Miranda-Santos I.K."/>
            <person name="Maruyama S.R."/>
        </authorList>
    </citation>
    <scope>NUCLEOTIDE SEQUENCE</scope>
    <source>
        <strain evidence="2">Mato Grasso do Sul</strain>
        <tissue evidence="2">Salivary glands</tissue>
    </source>
</reference>
<keyword evidence="1" id="KW-0732">Signal</keyword>
<evidence type="ECO:0000256" key="1">
    <source>
        <dbReference type="SAM" id="SignalP"/>
    </source>
</evidence>
<proteinExistence type="evidence at transcript level"/>
<dbReference type="AlphaFoldDB" id="A0A023G445"/>
<organism evidence="2">
    <name type="scientific">Amblyomma triste</name>
    <name type="common">Neotropical tick</name>
    <dbReference type="NCBI Taxonomy" id="251400"/>
    <lineage>
        <taxon>Eukaryota</taxon>
        <taxon>Metazoa</taxon>
        <taxon>Ecdysozoa</taxon>
        <taxon>Arthropoda</taxon>
        <taxon>Chelicerata</taxon>
        <taxon>Arachnida</taxon>
        <taxon>Acari</taxon>
        <taxon>Parasitiformes</taxon>
        <taxon>Ixodida</taxon>
        <taxon>Ixodoidea</taxon>
        <taxon>Ixodidae</taxon>
        <taxon>Amblyomminae</taxon>
        <taxon>Amblyomma</taxon>
    </lineage>
</organism>
<protein>
    <submittedName>
        <fullName evidence="2">Putative secreted protein</fullName>
    </submittedName>
</protein>